<keyword evidence="4 7" id="KW-0812">Transmembrane</keyword>
<proteinExistence type="inferred from homology"/>
<comment type="subcellular location">
    <subcellularLocation>
        <location evidence="1">Membrane</location>
        <topology evidence="1">Multi-pass membrane protein</topology>
    </subcellularLocation>
</comment>
<evidence type="ECO:0000313" key="10">
    <source>
        <dbReference type="Proteomes" id="UP000199698"/>
    </source>
</evidence>
<comment type="catalytic activity">
    <reaction evidence="7">
        <text>a 1,2-diacyl-sn-glycero-3-phosphate + CTP + H(+) = a CDP-1,2-diacyl-sn-glycerol + diphosphate</text>
        <dbReference type="Rhea" id="RHEA:16229"/>
        <dbReference type="ChEBI" id="CHEBI:15378"/>
        <dbReference type="ChEBI" id="CHEBI:33019"/>
        <dbReference type="ChEBI" id="CHEBI:37563"/>
        <dbReference type="ChEBI" id="CHEBI:58332"/>
        <dbReference type="ChEBI" id="CHEBI:58608"/>
        <dbReference type="EC" id="2.7.7.41"/>
    </reaction>
</comment>
<reference evidence="10" key="1">
    <citation type="submission" date="2016-08" db="EMBL/GenBank/DDBJ databases">
        <authorList>
            <person name="Varghese N."/>
            <person name="Submissions Spin"/>
        </authorList>
    </citation>
    <scope>NUCLEOTIDE SEQUENCE [LARGE SCALE GENOMIC DNA]</scope>
    <source>
        <strain evidence="10">R-53144</strain>
    </source>
</reference>
<evidence type="ECO:0000256" key="7">
    <source>
        <dbReference type="RuleBase" id="RU003938"/>
    </source>
</evidence>
<feature type="transmembrane region" description="Helical" evidence="8">
    <location>
        <begin position="182"/>
        <end position="202"/>
    </location>
</feature>
<keyword evidence="3 7" id="KW-0808">Transferase</keyword>
<dbReference type="Pfam" id="PF01148">
    <property type="entry name" value="CTP_transf_1"/>
    <property type="match status" value="1"/>
</dbReference>
<dbReference type="UniPathway" id="UPA00557">
    <property type="reaction ID" value="UER00614"/>
</dbReference>
<feature type="transmembrane region" description="Helical" evidence="8">
    <location>
        <begin position="223"/>
        <end position="241"/>
    </location>
</feature>
<feature type="transmembrane region" description="Helical" evidence="8">
    <location>
        <begin position="117"/>
        <end position="140"/>
    </location>
</feature>
<dbReference type="RefSeq" id="WP_091120896.1">
    <property type="nucleotide sequence ID" value="NZ_FMBA01000007.1"/>
</dbReference>
<evidence type="ECO:0000256" key="1">
    <source>
        <dbReference type="ARBA" id="ARBA00004141"/>
    </source>
</evidence>
<dbReference type="PANTHER" id="PTHR43535">
    <property type="entry name" value="PHOSPHATIDATE CYTIDYLYLTRANSFERASE"/>
    <property type="match status" value="1"/>
</dbReference>
<evidence type="ECO:0000256" key="5">
    <source>
        <dbReference type="ARBA" id="ARBA00022989"/>
    </source>
</evidence>
<dbReference type="EMBL" id="FMBA01000007">
    <property type="protein sequence ID" value="SCB87590.1"/>
    <property type="molecule type" value="Genomic_DNA"/>
</dbReference>
<keyword evidence="6 8" id="KW-0472">Membrane</keyword>
<dbReference type="PROSITE" id="PS01315">
    <property type="entry name" value="CDS"/>
    <property type="match status" value="1"/>
</dbReference>
<feature type="transmembrane region" description="Helical" evidence="8">
    <location>
        <begin position="152"/>
        <end position="170"/>
    </location>
</feature>
<evidence type="ECO:0000256" key="2">
    <source>
        <dbReference type="ARBA" id="ARBA00010185"/>
    </source>
</evidence>
<dbReference type="PANTHER" id="PTHR43535:SF1">
    <property type="entry name" value="PHOSPHATIDATE CYTIDYLYLTRANSFERASE"/>
    <property type="match status" value="1"/>
</dbReference>
<dbReference type="GO" id="GO:0009273">
    <property type="term" value="P:peptidoglycan-based cell wall biogenesis"/>
    <property type="evidence" value="ECO:0007669"/>
    <property type="project" value="TreeGrafter"/>
</dbReference>
<evidence type="ECO:0000256" key="6">
    <source>
        <dbReference type="ARBA" id="ARBA00023136"/>
    </source>
</evidence>
<organism evidence="9 10">
    <name type="scientific">Gilliamella intestini</name>
    <dbReference type="NCBI Taxonomy" id="1798183"/>
    <lineage>
        <taxon>Bacteria</taxon>
        <taxon>Pseudomonadati</taxon>
        <taxon>Pseudomonadota</taxon>
        <taxon>Gammaproteobacteria</taxon>
        <taxon>Orbales</taxon>
        <taxon>Orbaceae</taxon>
        <taxon>Gilliamella</taxon>
    </lineage>
</organism>
<gene>
    <name evidence="9" type="ORF">GA0061080_100749</name>
</gene>
<protein>
    <recommendedName>
        <fullName evidence="7">Phosphatidate cytidylyltransferase</fullName>
        <ecNumber evidence="7">2.7.7.41</ecNumber>
    </recommendedName>
</protein>
<dbReference type="EC" id="2.7.7.41" evidence="7"/>
<feature type="transmembrane region" description="Helical" evidence="8">
    <location>
        <begin position="9"/>
        <end position="29"/>
    </location>
</feature>
<feature type="transmembrane region" description="Helical" evidence="8">
    <location>
        <begin position="247"/>
        <end position="270"/>
    </location>
</feature>
<evidence type="ECO:0000256" key="4">
    <source>
        <dbReference type="ARBA" id="ARBA00022692"/>
    </source>
</evidence>
<dbReference type="Proteomes" id="UP000199698">
    <property type="component" value="Unassembled WGS sequence"/>
</dbReference>
<keyword evidence="5 8" id="KW-1133">Transmembrane helix</keyword>
<dbReference type="GO" id="GO:0005886">
    <property type="term" value="C:plasma membrane"/>
    <property type="evidence" value="ECO:0007669"/>
    <property type="project" value="TreeGrafter"/>
</dbReference>
<sequence length="312" mass="34725">MSDYQRDTLLLFMGIGILLIIASIIGLQLKKRIKSPNSVIDNLNTRINSWWVMVVIIGIAFLLGKLAVIFLFFLASAIALREFLTLTSANDYDNYALIFSYFIVLPLQYILVAVSWYGLFSIFIPVYGFLLLAILAAITGSTHNFLERTAEVQWGLMITVYSISCVPALSALNIEHYQDRNLLLIAFLVLVVELSDVLQYVFGKLFGKHPISPNLSPSKTIEGFIGGVLSASLIGACLFWITPFTFIQSGLISLMITLLGFLGGLVMSAIKRDKGIKDWGKLIGGHGGMLDRLDSICFSAPVFFHIVRYYWT</sequence>
<feature type="transmembrane region" description="Helical" evidence="8">
    <location>
        <begin position="92"/>
        <end position="111"/>
    </location>
</feature>
<dbReference type="OrthoDB" id="9799199at2"/>
<dbReference type="GO" id="GO:0016024">
    <property type="term" value="P:CDP-diacylglycerol biosynthetic process"/>
    <property type="evidence" value="ECO:0007669"/>
    <property type="project" value="UniProtKB-UniPathway"/>
</dbReference>
<evidence type="ECO:0000256" key="8">
    <source>
        <dbReference type="SAM" id="Phobius"/>
    </source>
</evidence>
<evidence type="ECO:0000313" key="9">
    <source>
        <dbReference type="EMBL" id="SCB87590.1"/>
    </source>
</evidence>
<dbReference type="AlphaFoldDB" id="A0A1C3ZZG5"/>
<comment type="similarity">
    <text evidence="2 7">Belongs to the CDS family.</text>
</comment>
<dbReference type="STRING" id="1798183.GA0061080_100749"/>
<accession>A0A1C3ZZG5</accession>
<dbReference type="InterPro" id="IPR000374">
    <property type="entry name" value="PC_trans"/>
</dbReference>
<feature type="transmembrane region" description="Helical" evidence="8">
    <location>
        <begin position="49"/>
        <end position="80"/>
    </location>
</feature>
<evidence type="ECO:0000256" key="3">
    <source>
        <dbReference type="ARBA" id="ARBA00022679"/>
    </source>
</evidence>
<keyword evidence="7 9" id="KW-0548">Nucleotidyltransferase</keyword>
<comment type="pathway">
    <text evidence="7">Phospholipid metabolism; CDP-diacylglycerol biosynthesis; CDP-diacylglycerol from sn-glycerol 3-phosphate: step 3/3.</text>
</comment>
<keyword evidence="10" id="KW-1185">Reference proteome</keyword>
<dbReference type="GO" id="GO:0004605">
    <property type="term" value="F:phosphatidate cytidylyltransferase activity"/>
    <property type="evidence" value="ECO:0007669"/>
    <property type="project" value="UniProtKB-EC"/>
</dbReference>
<name>A0A1C3ZZG5_9GAMM</name>